<protein>
    <submittedName>
        <fullName evidence="5">Uncharacterized protein</fullName>
    </submittedName>
</protein>
<dbReference type="PANTHER" id="PTHR43300:SF11">
    <property type="entry name" value="ACETYLTRANSFERASE RV3034C-RELATED"/>
    <property type="match status" value="1"/>
</dbReference>
<dbReference type="Pfam" id="PF00132">
    <property type="entry name" value="Hexapep"/>
    <property type="match status" value="1"/>
</dbReference>
<sequence>MGIRSFIAAIKTKLKFPQSQIAYSSLVSSDTDLLGAGIKVLPNSVLVGCKVNRHTYVGKNSYFSNATIGSFTSIGPDVICGMGGHPLSFVSTYPGFYKKAIAGSTFFGTEFSFEEKKESTIGNDVWIGARAIIIGGVNIGDGAVVASGAVVTKDVPDYAIVAGVPAKIVKYRFDPEEIAGLQRLKWWSYDDAQLRDLAPYMDDPKRLLNHLKK</sequence>
<dbReference type="InterPro" id="IPR001451">
    <property type="entry name" value="Hexapep"/>
</dbReference>
<evidence type="ECO:0000256" key="3">
    <source>
        <dbReference type="ARBA" id="ARBA00022737"/>
    </source>
</evidence>
<dbReference type="Proteomes" id="UP000600214">
    <property type="component" value="Unassembled WGS sequence"/>
</dbReference>
<name>A0ABQ1ZE01_9BACT</name>
<evidence type="ECO:0000313" key="6">
    <source>
        <dbReference type="Proteomes" id="UP000600214"/>
    </source>
</evidence>
<reference evidence="6" key="1">
    <citation type="journal article" date="2019" name="Int. J. Syst. Evol. Microbiol.">
        <title>The Global Catalogue of Microorganisms (GCM) 10K type strain sequencing project: providing services to taxonomists for standard genome sequencing and annotation.</title>
        <authorList>
            <consortium name="The Broad Institute Genomics Platform"/>
            <consortium name="The Broad Institute Genome Sequencing Center for Infectious Disease"/>
            <person name="Wu L."/>
            <person name="Ma J."/>
        </authorList>
    </citation>
    <scope>NUCLEOTIDE SEQUENCE [LARGE SCALE GENOMIC DNA]</scope>
    <source>
        <strain evidence="6">CGMCC 1.15288</strain>
    </source>
</reference>
<dbReference type="InterPro" id="IPR050179">
    <property type="entry name" value="Trans_hexapeptide_repeat"/>
</dbReference>
<dbReference type="EMBL" id="BMIA01000010">
    <property type="protein sequence ID" value="GGH56144.1"/>
    <property type="molecule type" value="Genomic_DNA"/>
</dbReference>
<dbReference type="InterPro" id="IPR011004">
    <property type="entry name" value="Trimer_LpxA-like_sf"/>
</dbReference>
<keyword evidence="3" id="KW-0677">Repeat</keyword>
<evidence type="ECO:0000256" key="2">
    <source>
        <dbReference type="ARBA" id="ARBA00022679"/>
    </source>
</evidence>
<dbReference type="RefSeq" id="WP_188939438.1">
    <property type="nucleotide sequence ID" value="NZ_BMIA01000010.1"/>
</dbReference>
<dbReference type="CDD" id="cd03349">
    <property type="entry name" value="LbH_XAT"/>
    <property type="match status" value="1"/>
</dbReference>
<proteinExistence type="inferred from homology"/>
<accession>A0ABQ1ZE01</accession>
<gene>
    <name evidence="5" type="ORF">GCM10007423_64420</name>
</gene>
<keyword evidence="6" id="KW-1185">Reference proteome</keyword>
<dbReference type="PANTHER" id="PTHR43300">
    <property type="entry name" value="ACETYLTRANSFERASE"/>
    <property type="match status" value="1"/>
</dbReference>
<evidence type="ECO:0000256" key="1">
    <source>
        <dbReference type="ARBA" id="ARBA00007274"/>
    </source>
</evidence>
<dbReference type="InterPro" id="IPR018357">
    <property type="entry name" value="Hexapep_transf_CS"/>
</dbReference>
<dbReference type="Gene3D" id="2.160.10.10">
    <property type="entry name" value="Hexapeptide repeat proteins"/>
    <property type="match status" value="1"/>
</dbReference>
<dbReference type="SUPFAM" id="SSF51161">
    <property type="entry name" value="Trimeric LpxA-like enzymes"/>
    <property type="match status" value="1"/>
</dbReference>
<organism evidence="5 6">
    <name type="scientific">Dyadobacter endophyticus</name>
    <dbReference type="NCBI Taxonomy" id="1749036"/>
    <lineage>
        <taxon>Bacteria</taxon>
        <taxon>Pseudomonadati</taxon>
        <taxon>Bacteroidota</taxon>
        <taxon>Cytophagia</taxon>
        <taxon>Cytophagales</taxon>
        <taxon>Spirosomataceae</taxon>
        <taxon>Dyadobacter</taxon>
    </lineage>
</organism>
<evidence type="ECO:0000256" key="4">
    <source>
        <dbReference type="ARBA" id="ARBA00023315"/>
    </source>
</evidence>
<comment type="caution">
    <text evidence="5">The sequence shown here is derived from an EMBL/GenBank/DDBJ whole genome shotgun (WGS) entry which is preliminary data.</text>
</comment>
<keyword evidence="2" id="KW-0808">Transferase</keyword>
<dbReference type="PROSITE" id="PS00101">
    <property type="entry name" value="HEXAPEP_TRANSFERASES"/>
    <property type="match status" value="1"/>
</dbReference>
<evidence type="ECO:0000313" key="5">
    <source>
        <dbReference type="EMBL" id="GGH56144.1"/>
    </source>
</evidence>
<comment type="similarity">
    <text evidence="1">Belongs to the transferase hexapeptide repeat family.</text>
</comment>
<keyword evidence="4" id="KW-0012">Acyltransferase</keyword>